<gene>
    <name evidence="1" type="ORF">SVIM_LOCUS436356</name>
</gene>
<organism evidence="1">
    <name type="scientific">Salix viminalis</name>
    <name type="common">Common osier</name>
    <name type="synonym">Basket willow</name>
    <dbReference type="NCBI Taxonomy" id="40686"/>
    <lineage>
        <taxon>Eukaryota</taxon>
        <taxon>Viridiplantae</taxon>
        <taxon>Streptophyta</taxon>
        <taxon>Embryophyta</taxon>
        <taxon>Tracheophyta</taxon>
        <taxon>Spermatophyta</taxon>
        <taxon>Magnoliopsida</taxon>
        <taxon>eudicotyledons</taxon>
        <taxon>Gunneridae</taxon>
        <taxon>Pentapetalae</taxon>
        <taxon>rosids</taxon>
        <taxon>fabids</taxon>
        <taxon>Malpighiales</taxon>
        <taxon>Salicaceae</taxon>
        <taxon>Saliceae</taxon>
        <taxon>Salix</taxon>
    </lineage>
</organism>
<reference evidence="1" key="1">
    <citation type="submission" date="2019-03" db="EMBL/GenBank/DDBJ databases">
        <authorList>
            <person name="Mank J."/>
            <person name="Almeida P."/>
        </authorList>
    </citation>
    <scope>NUCLEOTIDE SEQUENCE</scope>
    <source>
        <strain evidence="1">78183</strain>
    </source>
</reference>
<name>A0A6N2MY17_SALVM</name>
<sequence length="120" mass="13666">MTRTLPFSQHNEQEQHIWRLGQGLRHENNPLDLNNLPEDCSRDGKQVLDEGSSPEKRKAALRMGKKSVIRSMNVGFVHSKRETETLIRARQLVFNSDSLAAPGGHPGELHSSRQQCWRSI</sequence>
<dbReference type="AlphaFoldDB" id="A0A6N2MY17"/>
<proteinExistence type="predicted"/>
<protein>
    <submittedName>
        <fullName evidence="1">Uncharacterized protein</fullName>
    </submittedName>
</protein>
<accession>A0A6N2MY17</accession>
<dbReference type="EMBL" id="CAADRP010002029">
    <property type="protein sequence ID" value="VFU59273.1"/>
    <property type="molecule type" value="Genomic_DNA"/>
</dbReference>
<evidence type="ECO:0000313" key="1">
    <source>
        <dbReference type="EMBL" id="VFU59273.1"/>
    </source>
</evidence>